<name>A0A9W4XKW9_9PLEO</name>
<feature type="transmembrane region" description="Helical" evidence="14">
    <location>
        <begin position="12"/>
        <end position="31"/>
    </location>
</feature>
<evidence type="ECO:0000313" key="16">
    <source>
        <dbReference type="Proteomes" id="UP001152607"/>
    </source>
</evidence>
<dbReference type="InterPro" id="IPR001128">
    <property type="entry name" value="Cyt_P450"/>
</dbReference>
<dbReference type="InterPro" id="IPR050121">
    <property type="entry name" value="Cytochrome_P450_monoxygenase"/>
</dbReference>
<evidence type="ECO:0000256" key="14">
    <source>
        <dbReference type="SAM" id="Phobius"/>
    </source>
</evidence>
<dbReference type="PANTHER" id="PTHR24305:SF210">
    <property type="entry name" value="CYTOCHROME P450 MONOOXYGENASE ASQL-RELATED"/>
    <property type="match status" value="1"/>
</dbReference>
<evidence type="ECO:0008006" key="17">
    <source>
        <dbReference type="Google" id="ProtNLM"/>
    </source>
</evidence>
<dbReference type="AlphaFoldDB" id="A0A9W4XKW9"/>
<dbReference type="EMBL" id="CAOQHR010000005">
    <property type="protein sequence ID" value="CAI6335388.1"/>
    <property type="molecule type" value="Genomic_DNA"/>
</dbReference>
<dbReference type="FunFam" id="1.10.630.10:FF:000047">
    <property type="entry name" value="Cytochrome P450 monooxygenase"/>
    <property type="match status" value="1"/>
</dbReference>
<evidence type="ECO:0000256" key="13">
    <source>
        <dbReference type="RuleBase" id="RU000461"/>
    </source>
</evidence>
<evidence type="ECO:0000256" key="12">
    <source>
        <dbReference type="PIRSR" id="PIRSR602401-1"/>
    </source>
</evidence>
<dbReference type="GO" id="GO:0009403">
    <property type="term" value="P:toxin biosynthetic process"/>
    <property type="evidence" value="ECO:0007669"/>
    <property type="project" value="UniProtKB-ARBA"/>
</dbReference>
<gene>
    <name evidence="15" type="ORF">PDIGIT_LOCUS8469</name>
</gene>
<comment type="cofactor">
    <cofactor evidence="1 12">
        <name>heme</name>
        <dbReference type="ChEBI" id="CHEBI:30413"/>
    </cofactor>
</comment>
<keyword evidence="8 13" id="KW-0560">Oxidoreductase</keyword>
<dbReference type="OrthoDB" id="1470350at2759"/>
<evidence type="ECO:0000256" key="10">
    <source>
        <dbReference type="ARBA" id="ARBA00023033"/>
    </source>
</evidence>
<keyword evidence="11 14" id="KW-0472">Membrane</keyword>
<organism evidence="15 16">
    <name type="scientific">Periconia digitata</name>
    <dbReference type="NCBI Taxonomy" id="1303443"/>
    <lineage>
        <taxon>Eukaryota</taxon>
        <taxon>Fungi</taxon>
        <taxon>Dikarya</taxon>
        <taxon>Ascomycota</taxon>
        <taxon>Pezizomycotina</taxon>
        <taxon>Dothideomycetes</taxon>
        <taxon>Pleosporomycetidae</taxon>
        <taxon>Pleosporales</taxon>
        <taxon>Massarineae</taxon>
        <taxon>Periconiaceae</taxon>
        <taxon>Periconia</taxon>
    </lineage>
</organism>
<keyword evidence="5 14" id="KW-0812">Transmembrane</keyword>
<evidence type="ECO:0000256" key="7">
    <source>
        <dbReference type="ARBA" id="ARBA00022989"/>
    </source>
</evidence>
<dbReference type="Gene3D" id="1.10.630.10">
    <property type="entry name" value="Cytochrome P450"/>
    <property type="match status" value="1"/>
</dbReference>
<feature type="binding site" description="axial binding residue" evidence="12">
    <location>
        <position position="441"/>
    </location>
    <ligand>
        <name>heme</name>
        <dbReference type="ChEBI" id="CHEBI:30413"/>
    </ligand>
    <ligandPart>
        <name>Fe</name>
        <dbReference type="ChEBI" id="CHEBI:18248"/>
    </ligandPart>
</feature>
<dbReference type="GO" id="GO:0020037">
    <property type="term" value="F:heme binding"/>
    <property type="evidence" value="ECO:0007669"/>
    <property type="project" value="InterPro"/>
</dbReference>
<comment type="similarity">
    <text evidence="3 13">Belongs to the cytochrome P450 family.</text>
</comment>
<accession>A0A9W4XKW9</accession>
<comment type="caution">
    <text evidence="15">The sequence shown here is derived from an EMBL/GenBank/DDBJ whole genome shotgun (WGS) entry which is preliminary data.</text>
</comment>
<evidence type="ECO:0000256" key="11">
    <source>
        <dbReference type="ARBA" id="ARBA00023136"/>
    </source>
</evidence>
<evidence type="ECO:0000256" key="3">
    <source>
        <dbReference type="ARBA" id="ARBA00010617"/>
    </source>
</evidence>
<dbReference type="CDD" id="cd11058">
    <property type="entry name" value="CYP60B-like"/>
    <property type="match status" value="1"/>
</dbReference>
<proteinExistence type="inferred from homology"/>
<evidence type="ECO:0000313" key="15">
    <source>
        <dbReference type="EMBL" id="CAI6335388.1"/>
    </source>
</evidence>
<keyword evidence="4 12" id="KW-0349">Heme</keyword>
<protein>
    <recommendedName>
        <fullName evidence="17">Cytochrome P450 monooxygenase</fullName>
    </recommendedName>
</protein>
<dbReference type="GO" id="GO:0016020">
    <property type="term" value="C:membrane"/>
    <property type="evidence" value="ECO:0007669"/>
    <property type="project" value="UniProtKB-SubCell"/>
</dbReference>
<keyword evidence="16" id="KW-1185">Reference proteome</keyword>
<keyword evidence="10 13" id="KW-0503">Monooxygenase</keyword>
<dbReference type="PRINTS" id="PR00385">
    <property type="entry name" value="P450"/>
</dbReference>
<reference evidence="15" key="1">
    <citation type="submission" date="2023-01" db="EMBL/GenBank/DDBJ databases">
        <authorList>
            <person name="Van Ghelder C."/>
            <person name="Rancurel C."/>
        </authorList>
    </citation>
    <scope>NUCLEOTIDE SEQUENCE</scope>
    <source>
        <strain evidence="15">CNCM I-4278</strain>
    </source>
</reference>
<dbReference type="GO" id="GO:0004497">
    <property type="term" value="F:monooxygenase activity"/>
    <property type="evidence" value="ECO:0007669"/>
    <property type="project" value="UniProtKB-KW"/>
</dbReference>
<evidence type="ECO:0000256" key="5">
    <source>
        <dbReference type="ARBA" id="ARBA00022692"/>
    </source>
</evidence>
<evidence type="ECO:0000256" key="4">
    <source>
        <dbReference type="ARBA" id="ARBA00022617"/>
    </source>
</evidence>
<dbReference type="PROSITE" id="PS00086">
    <property type="entry name" value="CYTOCHROME_P450"/>
    <property type="match status" value="1"/>
</dbReference>
<evidence type="ECO:0000256" key="2">
    <source>
        <dbReference type="ARBA" id="ARBA00004167"/>
    </source>
</evidence>
<dbReference type="PRINTS" id="PR00463">
    <property type="entry name" value="EP450I"/>
</dbReference>
<dbReference type="PANTHER" id="PTHR24305">
    <property type="entry name" value="CYTOCHROME P450"/>
    <property type="match status" value="1"/>
</dbReference>
<keyword evidence="7 14" id="KW-1133">Transmembrane helix</keyword>
<dbReference type="InterPro" id="IPR002401">
    <property type="entry name" value="Cyt_P450_E_grp-I"/>
</dbReference>
<dbReference type="SUPFAM" id="SSF48264">
    <property type="entry name" value="Cytochrome P450"/>
    <property type="match status" value="1"/>
</dbReference>
<evidence type="ECO:0000256" key="1">
    <source>
        <dbReference type="ARBA" id="ARBA00001971"/>
    </source>
</evidence>
<dbReference type="Proteomes" id="UP001152607">
    <property type="component" value="Unassembled WGS sequence"/>
</dbReference>
<evidence type="ECO:0000256" key="8">
    <source>
        <dbReference type="ARBA" id="ARBA00023002"/>
    </source>
</evidence>
<comment type="subcellular location">
    <subcellularLocation>
        <location evidence="2">Membrane</location>
        <topology evidence="2">Single-pass membrane protein</topology>
    </subcellularLocation>
</comment>
<dbReference type="InterPro" id="IPR036396">
    <property type="entry name" value="Cyt_P450_sf"/>
</dbReference>
<evidence type="ECO:0000256" key="9">
    <source>
        <dbReference type="ARBA" id="ARBA00023004"/>
    </source>
</evidence>
<dbReference type="InterPro" id="IPR017972">
    <property type="entry name" value="Cyt_P450_CS"/>
</dbReference>
<dbReference type="GO" id="GO:0016705">
    <property type="term" value="F:oxidoreductase activity, acting on paired donors, with incorporation or reduction of molecular oxygen"/>
    <property type="evidence" value="ECO:0007669"/>
    <property type="project" value="InterPro"/>
</dbReference>
<dbReference type="Pfam" id="PF00067">
    <property type="entry name" value="p450"/>
    <property type="match status" value="1"/>
</dbReference>
<dbReference type="GO" id="GO:0005506">
    <property type="term" value="F:iron ion binding"/>
    <property type="evidence" value="ECO:0007669"/>
    <property type="project" value="InterPro"/>
</dbReference>
<sequence length="495" mass="56463">MAIEFSVTKTILSAVTLGVIYTISILLYNVFLHPLRKYPGPLLARATIATMQKQQLDGAFPRWMHELHLRYGPVVRYAPNELSYIESDVVKSVYGHGKSDFQKQSVFYGKDLYGSPPGMIRANKESHARQRKLVSHAFSDKALRDQEDIFKHYVGLLLSKLKERAAEKKPVDMVKWYNFTTFDIMADLTFGEPLGLLEGSEYTEWVAALFGHMKTITISSVIRRWELLETLFQKMVPRKLKEKQKLHLAHSSTRVDKRLARETDRPDIWTYVTRHMGKDSGESLYPSEMHSNGALFMLAGTETTATELSGMTYHLLKDPSKMARLVKEVRGAFNSSDDIDLINITQLEYLNACIEEGLRIYPPVPTNLPRQVPIGGATVNGEWVPGGTVVSLAQYASYHSEINFKNADSFIPERWIPEGQKEYGSDHKHVFIPFSHGPRNCLGRNLAYHEMRLILASVLLNFDLELADDTVWPDQNVYILWDKKPLMIKLTPVEK</sequence>
<evidence type="ECO:0000256" key="6">
    <source>
        <dbReference type="ARBA" id="ARBA00022723"/>
    </source>
</evidence>
<keyword evidence="9 12" id="KW-0408">Iron</keyword>
<keyword evidence="6 12" id="KW-0479">Metal-binding</keyword>